<gene>
    <name evidence="3" type="ORF">METZ01_LOCUS444967</name>
</gene>
<sequence length="197" mass="21574">MEDKRQTPKRGSHHTLYFKALKLVSKFYTALGILRLTDSGVLNHLDRSLKKRLSGIIFSLQLDGFMSISCSATSSEKMKKTINKTIFQILGVAAILGMTIGAIAAPKKLLVVTVTKGFRHGSIPTAEKVLGQLAKSSGAFEVDYVRNDGDMKTKMTLESLKKLDGVIFANTTGDLPLPDREGFVQWVKSGKAFIGMH</sequence>
<dbReference type="Gene3D" id="3.40.50.880">
    <property type="match status" value="1"/>
</dbReference>
<keyword evidence="1" id="KW-0812">Transmembrane</keyword>
<dbReference type="SUPFAM" id="SSF52317">
    <property type="entry name" value="Class I glutamine amidotransferase-like"/>
    <property type="match status" value="1"/>
</dbReference>
<feature type="domain" description="ThuA-like" evidence="2">
    <location>
        <begin position="108"/>
        <end position="197"/>
    </location>
</feature>
<dbReference type="EMBL" id="UINC01182095">
    <property type="protein sequence ID" value="SVD92113.1"/>
    <property type="molecule type" value="Genomic_DNA"/>
</dbReference>
<keyword evidence="1" id="KW-0472">Membrane</keyword>
<dbReference type="InterPro" id="IPR029010">
    <property type="entry name" value="ThuA-like"/>
</dbReference>
<reference evidence="3" key="1">
    <citation type="submission" date="2018-05" db="EMBL/GenBank/DDBJ databases">
        <authorList>
            <person name="Lanie J.A."/>
            <person name="Ng W.-L."/>
            <person name="Kazmierczak K.M."/>
            <person name="Andrzejewski T.M."/>
            <person name="Davidsen T.M."/>
            <person name="Wayne K.J."/>
            <person name="Tettelin H."/>
            <person name="Glass J.I."/>
            <person name="Rusch D."/>
            <person name="Podicherti R."/>
            <person name="Tsui H.-C.T."/>
            <person name="Winkler M.E."/>
        </authorList>
    </citation>
    <scope>NUCLEOTIDE SEQUENCE</scope>
</reference>
<evidence type="ECO:0000259" key="2">
    <source>
        <dbReference type="Pfam" id="PF06283"/>
    </source>
</evidence>
<dbReference type="Pfam" id="PF06283">
    <property type="entry name" value="ThuA"/>
    <property type="match status" value="1"/>
</dbReference>
<feature type="transmembrane region" description="Helical" evidence="1">
    <location>
        <begin position="86"/>
        <end position="105"/>
    </location>
</feature>
<dbReference type="AlphaFoldDB" id="A0A382Z9G4"/>
<evidence type="ECO:0000313" key="3">
    <source>
        <dbReference type="EMBL" id="SVD92113.1"/>
    </source>
</evidence>
<organism evidence="3">
    <name type="scientific">marine metagenome</name>
    <dbReference type="NCBI Taxonomy" id="408172"/>
    <lineage>
        <taxon>unclassified sequences</taxon>
        <taxon>metagenomes</taxon>
        <taxon>ecological metagenomes</taxon>
    </lineage>
</organism>
<feature type="non-terminal residue" evidence="3">
    <location>
        <position position="197"/>
    </location>
</feature>
<evidence type="ECO:0000256" key="1">
    <source>
        <dbReference type="SAM" id="Phobius"/>
    </source>
</evidence>
<proteinExistence type="predicted"/>
<accession>A0A382Z9G4</accession>
<dbReference type="InterPro" id="IPR029062">
    <property type="entry name" value="Class_I_gatase-like"/>
</dbReference>
<protein>
    <recommendedName>
        <fullName evidence="2">ThuA-like domain-containing protein</fullName>
    </recommendedName>
</protein>
<name>A0A382Z9G4_9ZZZZ</name>
<keyword evidence="1" id="KW-1133">Transmembrane helix</keyword>